<keyword evidence="2 5" id="KW-0812">Transmembrane</keyword>
<keyword evidence="3 5" id="KW-1133">Transmembrane helix</keyword>
<comment type="subcellular location">
    <subcellularLocation>
        <location evidence="1">Endomembrane system</location>
        <topology evidence="1">Multi-pass membrane protein</topology>
    </subcellularLocation>
</comment>
<dbReference type="RefSeq" id="WP_063880220.1">
    <property type="nucleotide sequence ID" value="NZ_CP126314.1"/>
</dbReference>
<dbReference type="InterPro" id="IPR010652">
    <property type="entry name" value="DUF1232"/>
</dbReference>
<evidence type="ECO:0000256" key="1">
    <source>
        <dbReference type="ARBA" id="ARBA00004127"/>
    </source>
</evidence>
<sequence length="121" mass="13530">MLFARLGRFITLIKRDVLTLVYACRDPRTPLWCKGLAVGLMAYGISPIDLIPDVIPVVGLLDDAVIIPTGVMVLLKMLPKAVRDSSAERARQQRVRGKKVFSVLAVVFLLWIALIIYLVQR</sequence>
<dbReference type="STRING" id="574096.HA38_05145"/>
<evidence type="ECO:0000256" key="3">
    <source>
        <dbReference type="ARBA" id="ARBA00022989"/>
    </source>
</evidence>
<dbReference type="Pfam" id="PF06803">
    <property type="entry name" value="DUF1232"/>
    <property type="match status" value="1"/>
</dbReference>
<accession>A0A2V2BAP1</accession>
<gene>
    <name evidence="7" type="ORF">C7431_105209</name>
</gene>
<dbReference type="GO" id="GO:0012505">
    <property type="term" value="C:endomembrane system"/>
    <property type="evidence" value="ECO:0007669"/>
    <property type="project" value="UniProtKB-SubCell"/>
</dbReference>
<dbReference type="OrthoDB" id="9804184at2"/>
<keyword evidence="4 5" id="KW-0472">Membrane</keyword>
<feature type="domain" description="DUF1232" evidence="6">
    <location>
        <begin position="34"/>
        <end position="68"/>
    </location>
</feature>
<proteinExistence type="predicted"/>
<reference evidence="7 8" key="1">
    <citation type="submission" date="2018-05" db="EMBL/GenBank/DDBJ databases">
        <title>Genomic Encyclopedia of Type Strains, Phase IV (KMG-V): Genome sequencing to study the core and pangenomes of soil and plant-associated prokaryotes.</title>
        <authorList>
            <person name="Whitman W."/>
        </authorList>
    </citation>
    <scope>NUCLEOTIDE SEQUENCE [LARGE SCALE GENOMIC DNA]</scope>
    <source>
        <strain evidence="7 8">PNA 200-10</strain>
    </source>
</reference>
<dbReference type="AlphaFoldDB" id="A0A2V2BAP1"/>
<evidence type="ECO:0000256" key="2">
    <source>
        <dbReference type="ARBA" id="ARBA00022692"/>
    </source>
</evidence>
<protein>
    <submittedName>
        <fullName evidence="7">Uncharacterized membrane protein YkvA (DUF1232 family)</fullName>
    </submittedName>
</protein>
<comment type="caution">
    <text evidence="7">The sequence shown here is derived from an EMBL/GenBank/DDBJ whole genome shotgun (WGS) entry which is preliminary data.</text>
</comment>
<evidence type="ECO:0000313" key="8">
    <source>
        <dbReference type="Proteomes" id="UP000245981"/>
    </source>
</evidence>
<evidence type="ECO:0000256" key="4">
    <source>
        <dbReference type="ARBA" id="ARBA00023136"/>
    </source>
</evidence>
<dbReference type="EMBL" id="QGHF01000005">
    <property type="protein sequence ID" value="PWK96878.1"/>
    <property type="molecule type" value="Genomic_DNA"/>
</dbReference>
<evidence type="ECO:0000259" key="6">
    <source>
        <dbReference type="Pfam" id="PF06803"/>
    </source>
</evidence>
<evidence type="ECO:0000313" key="7">
    <source>
        <dbReference type="EMBL" id="PWK96878.1"/>
    </source>
</evidence>
<name>A0A2V2BAP1_9GAMM</name>
<feature type="transmembrane region" description="Helical" evidence="5">
    <location>
        <begin position="100"/>
        <end position="119"/>
    </location>
</feature>
<organism evidence="7 8">
    <name type="scientific">Pantoea allii</name>
    <dbReference type="NCBI Taxonomy" id="574096"/>
    <lineage>
        <taxon>Bacteria</taxon>
        <taxon>Pseudomonadati</taxon>
        <taxon>Pseudomonadota</taxon>
        <taxon>Gammaproteobacteria</taxon>
        <taxon>Enterobacterales</taxon>
        <taxon>Erwiniaceae</taxon>
        <taxon>Pantoea</taxon>
    </lineage>
</organism>
<dbReference type="Proteomes" id="UP000245981">
    <property type="component" value="Unassembled WGS sequence"/>
</dbReference>
<evidence type="ECO:0000256" key="5">
    <source>
        <dbReference type="SAM" id="Phobius"/>
    </source>
</evidence>